<gene>
    <name evidence="1" type="ORF">FHS32_001668</name>
</gene>
<evidence type="ECO:0000313" key="2">
    <source>
        <dbReference type="Proteomes" id="UP000568022"/>
    </source>
</evidence>
<dbReference type="EMBL" id="JACHJE010000003">
    <property type="protein sequence ID" value="MBB5124936.1"/>
    <property type="molecule type" value="Genomic_DNA"/>
</dbReference>
<reference evidence="1 2" key="1">
    <citation type="submission" date="2020-08" db="EMBL/GenBank/DDBJ databases">
        <title>Genomic Encyclopedia of Type Strains, Phase III (KMG-III): the genomes of soil and plant-associated and newly described type strains.</title>
        <authorList>
            <person name="Whitman W."/>
        </authorList>
    </citation>
    <scope>NUCLEOTIDE SEQUENCE [LARGE SCALE GENOMIC DNA]</scope>
    <source>
        <strain evidence="1 2">CECT 3226</strain>
    </source>
</reference>
<proteinExistence type="predicted"/>
<organism evidence="1 2">
    <name type="scientific">Streptomyces griseoloalbus</name>
    <dbReference type="NCBI Taxonomy" id="67303"/>
    <lineage>
        <taxon>Bacteria</taxon>
        <taxon>Bacillati</taxon>
        <taxon>Actinomycetota</taxon>
        <taxon>Actinomycetes</taxon>
        <taxon>Kitasatosporales</taxon>
        <taxon>Streptomycetaceae</taxon>
        <taxon>Streptomyces</taxon>
    </lineage>
</organism>
<dbReference type="AlphaFoldDB" id="A0A7W8F911"/>
<name>A0A7W8F911_9ACTN</name>
<accession>A0A7W8F911</accession>
<dbReference type="Proteomes" id="UP000568022">
    <property type="component" value="Unassembled WGS sequence"/>
</dbReference>
<comment type="caution">
    <text evidence="1">The sequence shown here is derived from an EMBL/GenBank/DDBJ whole genome shotgun (WGS) entry which is preliminary data.</text>
</comment>
<sequence length="76" mass="8432">MWTGRGTVAGRWTARPDAVRVGCAAKLTERARREGRSKQELAIEAIRDAQDRAELKVDDVLAELMDSDAEILGHLK</sequence>
<keyword evidence="2" id="KW-1185">Reference proteome</keyword>
<evidence type="ECO:0008006" key="3">
    <source>
        <dbReference type="Google" id="ProtNLM"/>
    </source>
</evidence>
<evidence type="ECO:0000313" key="1">
    <source>
        <dbReference type="EMBL" id="MBB5124936.1"/>
    </source>
</evidence>
<protein>
    <recommendedName>
        <fullName evidence="3">Ribbon-helix-helix protein CopG domain-containing protein</fullName>
    </recommendedName>
</protein>